<gene>
    <name evidence="2" type="ORF">H8K33_03580</name>
</gene>
<proteinExistence type="predicted"/>
<dbReference type="EMBL" id="JACOFU010000001">
    <property type="protein sequence ID" value="MBC3830582.1"/>
    <property type="molecule type" value="Genomic_DNA"/>
</dbReference>
<dbReference type="Proteomes" id="UP000643610">
    <property type="component" value="Unassembled WGS sequence"/>
</dbReference>
<keyword evidence="1" id="KW-0472">Membrane</keyword>
<keyword evidence="1" id="KW-0812">Transmembrane</keyword>
<feature type="transmembrane region" description="Helical" evidence="1">
    <location>
        <begin position="108"/>
        <end position="129"/>
    </location>
</feature>
<protein>
    <recommendedName>
        <fullName evidence="4">DUF2975 domain-containing protein</fullName>
    </recommendedName>
</protein>
<dbReference type="RefSeq" id="WP_186889578.1">
    <property type="nucleotide sequence ID" value="NZ_JACOFU010000001.1"/>
</dbReference>
<feature type="transmembrane region" description="Helical" evidence="1">
    <location>
        <begin position="141"/>
        <end position="159"/>
    </location>
</feature>
<evidence type="ECO:0000256" key="1">
    <source>
        <dbReference type="SAM" id="Phobius"/>
    </source>
</evidence>
<name>A0ABR6XM35_9BURK</name>
<feature type="transmembrane region" description="Helical" evidence="1">
    <location>
        <begin position="66"/>
        <end position="88"/>
    </location>
</feature>
<comment type="caution">
    <text evidence="2">The sequence shown here is derived from an EMBL/GenBank/DDBJ whole genome shotgun (WGS) entry which is preliminary data.</text>
</comment>
<keyword evidence="1" id="KW-1133">Transmembrane helix</keyword>
<keyword evidence="3" id="KW-1185">Reference proteome</keyword>
<evidence type="ECO:0008006" key="4">
    <source>
        <dbReference type="Google" id="ProtNLM"/>
    </source>
</evidence>
<feature type="transmembrane region" description="Helical" evidence="1">
    <location>
        <begin position="21"/>
        <end position="46"/>
    </location>
</feature>
<sequence>MNSSKAATMKQTTPLSGKLSIFVKIIAIIFILNLIADRLIQVLPAYTLGGNFSVENTFMLSLKLPFFWTGLLVPIIYVLALWAAADFLKKFELSKSFDHNLLKSLQSIGANLMYAAMATILFVPSIEAWINQGSRDLTTDWDVEAVTIGMIGLILKYVAQRAQSLQRQVDSFV</sequence>
<evidence type="ECO:0000313" key="3">
    <source>
        <dbReference type="Proteomes" id="UP000643610"/>
    </source>
</evidence>
<reference evidence="2 3" key="1">
    <citation type="submission" date="2020-08" db="EMBL/GenBank/DDBJ databases">
        <title>Novel species isolated from subtropical streams in China.</title>
        <authorList>
            <person name="Lu H."/>
        </authorList>
    </citation>
    <scope>NUCLEOTIDE SEQUENCE [LARGE SCALE GENOMIC DNA]</scope>
    <source>
        <strain evidence="2 3">KCTC 52442</strain>
    </source>
</reference>
<accession>A0ABR6XM35</accession>
<evidence type="ECO:0000313" key="2">
    <source>
        <dbReference type="EMBL" id="MBC3830582.1"/>
    </source>
</evidence>
<organism evidence="2 3">
    <name type="scientific">Undibacterium amnicola</name>
    <dbReference type="NCBI Taxonomy" id="1834038"/>
    <lineage>
        <taxon>Bacteria</taxon>
        <taxon>Pseudomonadati</taxon>
        <taxon>Pseudomonadota</taxon>
        <taxon>Betaproteobacteria</taxon>
        <taxon>Burkholderiales</taxon>
        <taxon>Oxalobacteraceae</taxon>
        <taxon>Undibacterium</taxon>
    </lineage>
</organism>